<dbReference type="OrthoDB" id="3800453at2759"/>
<name>A0A6A6SAB8_9PLEO</name>
<dbReference type="Proteomes" id="UP000799753">
    <property type="component" value="Unassembled WGS sequence"/>
</dbReference>
<feature type="region of interest" description="Disordered" evidence="1">
    <location>
        <begin position="319"/>
        <end position="358"/>
    </location>
</feature>
<accession>A0A6A6SAB8</accession>
<evidence type="ECO:0000256" key="1">
    <source>
        <dbReference type="SAM" id="MobiDB-lite"/>
    </source>
</evidence>
<organism evidence="2 3">
    <name type="scientific">Massarina eburnea CBS 473.64</name>
    <dbReference type="NCBI Taxonomy" id="1395130"/>
    <lineage>
        <taxon>Eukaryota</taxon>
        <taxon>Fungi</taxon>
        <taxon>Dikarya</taxon>
        <taxon>Ascomycota</taxon>
        <taxon>Pezizomycotina</taxon>
        <taxon>Dothideomycetes</taxon>
        <taxon>Pleosporomycetidae</taxon>
        <taxon>Pleosporales</taxon>
        <taxon>Massarineae</taxon>
        <taxon>Massarinaceae</taxon>
        <taxon>Massarina</taxon>
    </lineage>
</organism>
<dbReference type="AlphaFoldDB" id="A0A6A6SAB8"/>
<proteinExistence type="predicted"/>
<feature type="compositionally biased region" description="Acidic residues" evidence="1">
    <location>
        <begin position="335"/>
        <end position="358"/>
    </location>
</feature>
<evidence type="ECO:0000313" key="2">
    <source>
        <dbReference type="EMBL" id="KAF2644806.1"/>
    </source>
</evidence>
<dbReference type="EMBL" id="MU006778">
    <property type="protein sequence ID" value="KAF2644806.1"/>
    <property type="molecule type" value="Genomic_DNA"/>
</dbReference>
<protein>
    <submittedName>
        <fullName evidence="2">Uncharacterized protein</fullName>
    </submittedName>
</protein>
<keyword evidence="3" id="KW-1185">Reference proteome</keyword>
<evidence type="ECO:0000313" key="3">
    <source>
        <dbReference type="Proteomes" id="UP000799753"/>
    </source>
</evidence>
<sequence>MAYRSTVKVAGLSASLILSSRQQKQYRRFELQTAGGYLPARKLGALPTAEEYARFQAWCQSNDSGYFSDTPFGNIISTGPPVTSASEESARLARLCSHVLHPAQWPQDPKMAVDRCPICVVGMHTSYMTLLMRAFENAGGMVEQRWEAATAENPILEAVYAGKIALIRAIGHVEELAIAEKNWNRQHPEVDLDRETKTAEEALRIYWASVENFASESSCSSSVTSSSSRRNKNPERTIHFDETTHFERGRHQHYFWRKSPRYEAGGKYDVAWSLDDSEDENEAKEVGSKRIEARAPLRLACVGWSFNVVGEREDSAVDLVGEADESDEKKKGEGEVDESTSDDYDSEDMDSDDEDYEEITEDMAFIEFGY</sequence>
<reference evidence="2" key="1">
    <citation type="journal article" date="2020" name="Stud. Mycol.">
        <title>101 Dothideomycetes genomes: a test case for predicting lifestyles and emergence of pathogens.</title>
        <authorList>
            <person name="Haridas S."/>
            <person name="Albert R."/>
            <person name="Binder M."/>
            <person name="Bloem J."/>
            <person name="Labutti K."/>
            <person name="Salamov A."/>
            <person name="Andreopoulos B."/>
            <person name="Baker S."/>
            <person name="Barry K."/>
            <person name="Bills G."/>
            <person name="Bluhm B."/>
            <person name="Cannon C."/>
            <person name="Castanera R."/>
            <person name="Culley D."/>
            <person name="Daum C."/>
            <person name="Ezra D."/>
            <person name="Gonzalez J."/>
            <person name="Henrissat B."/>
            <person name="Kuo A."/>
            <person name="Liang C."/>
            <person name="Lipzen A."/>
            <person name="Lutzoni F."/>
            <person name="Magnuson J."/>
            <person name="Mondo S."/>
            <person name="Nolan M."/>
            <person name="Ohm R."/>
            <person name="Pangilinan J."/>
            <person name="Park H.-J."/>
            <person name="Ramirez L."/>
            <person name="Alfaro M."/>
            <person name="Sun H."/>
            <person name="Tritt A."/>
            <person name="Yoshinaga Y."/>
            <person name="Zwiers L.-H."/>
            <person name="Turgeon B."/>
            <person name="Goodwin S."/>
            <person name="Spatafora J."/>
            <person name="Crous P."/>
            <person name="Grigoriev I."/>
        </authorList>
    </citation>
    <scope>NUCLEOTIDE SEQUENCE</scope>
    <source>
        <strain evidence="2">CBS 473.64</strain>
    </source>
</reference>
<gene>
    <name evidence="2" type="ORF">P280DRAFT_180289</name>
</gene>